<dbReference type="Proteomes" id="UP000887566">
    <property type="component" value="Unplaced"/>
</dbReference>
<proteinExistence type="predicted"/>
<accession>A0A914WDP7</accession>
<dbReference type="WBParaSite" id="PSAMB.scaffold3876size16557.g22781.t1">
    <property type="protein sequence ID" value="PSAMB.scaffold3876size16557.g22781.t1"/>
    <property type="gene ID" value="PSAMB.scaffold3876size16557.g22781"/>
</dbReference>
<name>A0A914WDP7_9BILA</name>
<evidence type="ECO:0000313" key="1">
    <source>
        <dbReference type="Proteomes" id="UP000887566"/>
    </source>
</evidence>
<dbReference type="AlphaFoldDB" id="A0A914WDP7"/>
<reference evidence="2" key="1">
    <citation type="submission" date="2022-11" db="UniProtKB">
        <authorList>
            <consortium name="WormBaseParasite"/>
        </authorList>
    </citation>
    <scope>IDENTIFICATION</scope>
</reference>
<evidence type="ECO:0000313" key="2">
    <source>
        <dbReference type="WBParaSite" id="PSAMB.scaffold3876size16557.g22781.t1"/>
    </source>
</evidence>
<protein>
    <submittedName>
        <fullName evidence="2">Uncharacterized protein</fullName>
    </submittedName>
</protein>
<organism evidence="1 2">
    <name type="scientific">Plectus sambesii</name>
    <dbReference type="NCBI Taxonomy" id="2011161"/>
    <lineage>
        <taxon>Eukaryota</taxon>
        <taxon>Metazoa</taxon>
        <taxon>Ecdysozoa</taxon>
        <taxon>Nematoda</taxon>
        <taxon>Chromadorea</taxon>
        <taxon>Plectida</taxon>
        <taxon>Plectina</taxon>
        <taxon>Plectoidea</taxon>
        <taxon>Plectidae</taxon>
        <taxon>Plectus</taxon>
    </lineage>
</organism>
<sequence length="47" mass="5034">MVEIAGVLNAVNALTVTDDARKAYLLDPRVDAIISISLSDGSRVVYK</sequence>
<keyword evidence="1" id="KW-1185">Reference proteome</keyword>